<dbReference type="GeneTree" id="ENSGT00390000014904"/>
<sequence length="230" mass="26430">MTKVCLTRRATETGSNWTTPWLLRASRAAANTQSIRISRPPSFGRVHRVHPACGSTTSSKSLEGVGSCRSPIWPEWNDAEVAEEKWGSRNGPKDRKRKESSKTVNPFFEDPEGKISLPPSLKVHTWKRPGEFIIDKVAFDITVVNNQMTFDLVFPNDHLLRSELMRWIISEIYIVWTLSKSASTEQDDWRPWEHIYSLCEVEKGHVPLYNSYGKYVVRLYWMVRAPNPGP</sequence>
<dbReference type="InterPro" id="IPR038765">
    <property type="entry name" value="Papain-like_cys_pep_sf"/>
</dbReference>
<accession>A0A3B5A8Q5</accession>
<feature type="compositionally biased region" description="Basic and acidic residues" evidence="1">
    <location>
        <begin position="83"/>
        <end position="93"/>
    </location>
</feature>
<dbReference type="SUPFAM" id="SSF54001">
    <property type="entry name" value="Cysteine proteinases"/>
    <property type="match status" value="1"/>
</dbReference>
<dbReference type="AlphaFoldDB" id="A0A3B5A8Q5"/>
<dbReference type="STRING" id="144197.ENSSPAP00000010022"/>
<feature type="region of interest" description="Disordered" evidence="1">
    <location>
        <begin position="83"/>
        <end position="106"/>
    </location>
</feature>
<name>A0A3B5A8Q5_9TELE</name>
<organism evidence="2">
    <name type="scientific">Stegastes partitus</name>
    <name type="common">bicolor damselfish</name>
    <dbReference type="NCBI Taxonomy" id="144197"/>
    <lineage>
        <taxon>Eukaryota</taxon>
        <taxon>Metazoa</taxon>
        <taxon>Chordata</taxon>
        <taxon>Craniata</taxon>
        <taxon>Vertebrata</taxon>
        <taxon>Euteleostomi</taxon>
        <taxon>Actinopterygii</taxon>
        <taxon>Neopterygii</taxon>
        <taxon>Teleostei</taxon>
        <taxon>Neoteleostei</taxon>
        <taxon>Acanthomorphata</taxon>
        <taxon>Ovalentaria</taxon>
        <taxon>Pomacentridae</taxon>
        <taxon>Stegastes</taxon>
    </lineage>
</organism>
<dbReference type="PANTHER" id="PTHR46298">
    <property type="entry name" value="ANDROGLOBIN"/>
    <property type="match status" value="1"/>
</dbReference>
<protein>
    <submittedName>
        <fullName evidence="2">Uncharacterized protein</fullName>
    </submittedName>
</protein>
<dbReference type="PANTHER" id="PTHR46298:SF1">
    <property type="entry name" value="ANDROGLOBIN"/>
    <property type="match status" value="1"/>
</dbReference>
<dbReference type="InterPro" id="IPR053033">
    <property type="entry name" value="Androglobin-like"/>
</dbReference>
<evidence type="ECO:0000313" key="2">
    <source>
        <dbReference type="Ensembl" id="ENSSPAP00000010022.1"/>
    </source>
</evidence>
<dbReference type="Ensembl" id="ENSSPAT00000010200.1">
    <property type="protein sequence ID" value="ENSSPAP00000010022.1"/>
    <property type="gene ID" value="ENSSPAG00000007644.1"/>
</dbReference>
<evidence type="ECO:0000256" key="1">
    <source>
        <dbReference type="SAM" id="MobiDB-lite"/>
    </source>
</evidence>
<reference evidence="2" key="1">
    <citation type="submission" date="2023-09" db="UniProtKB">
        <authorList>
            <consortium name="Ensembl"/>
        </authorList>
    </citation>
    <scope>IDENTIFICATION</scope>
</reference>
<proteinExistence type="predicted"/>